<dbReference type="RefSeq" id="WP_209851611.1">
    <property type="nucleotide sequence ID" value="NZ_CBCRVE010000010.1"/>
</dbReference>
<comment type="caution">
    <text evidence="1">The sequence shown here is derived from an EMBL/GenBank/DDBJ whole genome shotgun (WGS) entry which is preliminary data.</text>
</comment>
<evidence type="ECO:0000313" key="2">
    <source>
        <dbReference type="Proteomes" id="UP001519273"/>
    </source>
</evidence>
<dbReference type="EMBL" id="JAGGKP010000009">
    <property type="protein sequence ID" value="MBP1937976.1"/>
    <property type="molecule type" value="Genomic_DNA"/>
</dbReference>
<evidence type="ECO:0000313" key="1">
    <source>
        <dbReference type="EMBL" id="MBP1937976.1"/>
    </source>
</evidence>
<organism evidence="1 2">
    <name type="scientific">Paenibacillus sediminis</name>
    <dbReference type="NCBI Taxonomy" id="664909"/>
    <lineage>
        <taxon>Bacteria</taxon>
        <taxon>Bacillati</taxon>
        <taxon>Bacillota</taxon>
        <taxon>Bacilli</taxon>
        <taxon>Bacillales</taxon>
        <taxon>Paenibacillaceae</taxon>
        <taxon>Paenibacillus</taxon>
    </lineage>
</organism>
<dbReference type="Proteomes" id="UP001519273">
    <property type="component" value="Unassembled WGS sequence"/>
</dbReference>
<accession>A0ABS4H663</accession>
<reference evidence="1 2" key="1">
    <citation type="submission" date="2021-03" db="EMBL/GenBank/DDBJ databases">
        <title>Genomic Encyclopedia of Type Strains, Phase IV (KMG-IV): sequencing the most valuable type-strain genomes for metagenomic binning, comparative biology and taxonomic classification.</title>
        <authorList>
            <person name="Goeker M."/>
        </authorList>
    </citation>
    <scope>NUCLEOTIDE SEQUENCE [LARGE SCALE GENOMIC DNA]</scope>
    <source>
        <strain evidence="1 2">DSM 23491</strain>
    </source>
</reference>
<proteinExistence type="predicted"/>
<gene>
    <name evidence="1" type="ORF">J2Z20_002893</name>
</gene>
<protein>
    <submittedName>
        <fullName evidence="1">Uncharacterized protein</fullName>
    </submittedName>
</protein>
<sequence length="279" mass="33032">MGRILTETNKVKFEIENKKDCILYLGHIIEYVVKKHDIYWRLCLEPLRYLAHELAVKRDITLNGDADVLEFIREQADDNFEFDLDFYRYKLFNSAVNLIKNEIINVIGDYSVDKLAVSYNNYLDIVKKNNIEGVRHKSSKEKRELIAFFNTKRNFLYHFTSDKLCEWISYREEQAKNYEDVNFEFGTDFNIYVSETVPFNLFVEEINTNIVFKKKIKDAIAFMKSDFEDLIGDKVTLNIKKGYLDNSPKDITYNGFESHELSKKKKISDLLYTKTPLFC</sequence>
<keyword evidence="2" id="KW-1185">Reference proteome</keyword>
<name>A0ABS4H663_9BACL</name>